<dbReference type="InterPro" id="IPR028362">
    <property type="entry name" value="AlgI"/>
</dbReference>
<evidence type="ECO:0000256" key="7">
    <source>
        <dbReference type="ARBA" id="ARBA00022692"/>
    </source>
</evidence>
<comment type="subcellular location">
    <subcellularLocation>
        <location evidence="1">Cell membrane</location>
        <topology evidence="1">Multi-pass membrane protein</topology>
    </subcellularLocation>
</comment>
<evidence type="ECO:0000256" key="2">
    <source>
        <dbReference type="ARBA" id="ARBA00005182"/>
    </source>
</evidence>
<evidence type="ECO:0000256" key="11">
    <source>
        <dbReference type="ARBA" id="ARBA00023315"/>
    </source>
</evidence>
<dbReference type="RefSeq" id="WP_315651772.1">
    <property type="nucleotide sequence ID" value="NZ_JAVXZY010000007.1"/>
</dbReference>
<accession>A0ABU3PEB1</accession>
<keyword evidence="9 14" id="KW-1133">Transmembrane helix</keyword>
<gene>
    <name evidence="15" type="ORF">RQP53_16530</name>
</gene>
<evidence type="ECO:0000256" key="4">
    <source>
        <dbReference type="ARBA" id="ARBA00016084"/>
    </source>
</evidence>
<evidence type="ECO:0000256" key="6">
    <source>
        <dbReference type="ARBA" id="ARBA00022679"/>
    </source>
</evidence>
<evidence type="ECO:0000256" key="3">
    <source>
        <dbReference type="ARBA" id="ARBA00010323"/>
    </source>
</evidence>
<dbReference type="Proteomes" id="UP001246372">
    <property type="component" value="Unassembled WGS sequence"/>
</dbReference>
<feature type="transmembrane region" description="Helical" evidence="14">
    <location>
        <begin position="232"/>
        <end position="250"/>
    </location>
</feature>
<keyword evidence="8" id="KW-0016">Alginate biosynthesis</keyword>
<keyword evidence="16" id="KW-1185">Reference proteome</keyword>
<keyword evidence="6 13" id="KW-0808">Transferase</keyword>
<evidence type="ECO:0000313" key="15">
    <source>
        <dbReference type="EMBL" id="MDT9000884.1"/>
    </source>
</evidence>
<dbReference type="InterPro" id="IPR024194">
    <property type="entry name" value="Ac/AlaTfrase_AlgI/DltB"/>
</dbReference>
<evidence type="ECO:0000256" key="12">
    <source>
        <dbReference type="ARBA" id="ARBA00031030"/>
    </source>
</evidence>
<feature type="transmembrane region" description="Helical" evidence="14">
    <location>
        <begin position="30"/>
        <end position="47"/>
    </location>
</feature>
<reference evidence="15" key="1">
    <citation type="submission" date="2023-09" db="EMBL/GenBank/DDBJ databases">
        <title>Paucibacter sp. APW11 Genome sequencing and assembly.</title>
        <authorList>
            <person name="Kim I."/>
        </authorList>
    </citation>
    <scope>NUCLEOTIDE SEQUENCE</scope>
    <source>
        <strain evidence="15">APW11</strain>
    </source>
</reference>
<name>A0ABU3PEB1_9BURK</name>
<proteinExistence type="inferred from homology"/>
<evidence type="ECO:0000256" key="8">
    <source>
        <dbReference type="ARBA" id="ARBA00022841"/>
    </source>
</evidence>
<dbReference type="InterPro" id="IPR051085">
    <property type="entry name" value="MB_O-acyltransferase"/>
</dbReference>
<comment type="caution">
    <text evidence="15">The sequence shown here is derived from an EMBL/GenBank/DDBJ whole genome shotgun (WGS) entry which is preliminary data.</text>
</comment>
<keyword evidence="11 13" id="KW-0012">Acyltransferase</keyword>
<evidence type="ECO:0000256" key="9">
    <source>
        <dbReference type="ARBA" id="ARBA00022989"/>
    </source>
</evidence>
<comment type="similarity">
    <text evidence="3 13">Belongs to the membrane-bound acyltransferase family.</text>
</comment>
<feature type="transmembrane region" description="Helical" evidence="14">
    <location>
        <begin position="121"/>
        <end position="142"/>
    </location>
</feature>
<evidence type="ECO:0000256" key="10">
    <source>
        <dbReference type="ARBA" id="ARBA00023136"/>
    </source>
</evidence>
<dbReference type="EMBL" id="JAVXZY010000007">
    <property type="protein sequence ID" value="MDT9000884.1"/>
    <property type="molecule type" value="Genomic_DNA"/>
</dbReference>
<feature type="transmembrane region" description="Helical" evidence="14">
    <location>
        <begin position="394"/>
        <end position="411"/>
    </location>
</feature>
<comment type="pathway">
    <text evidence="2">Glycan biosynthesis; alginate biosynthesis.</text>
</comment>
<keyword evidence="10 13" id="KW-0472">Membrane</keyword>
<dbReference type="Pfam" id="PF03062">
    <property type="entry name" value="MBOAT"/>
    <property type="match status" value="1"/>
</dbReference>
<keyword evidence="5 13" id="KW-1003">Cell membrane</keyword>
<feature type="transmembrane region" description="Helical" evidence="14">
    <location>
        <begin position="82"/>
        <end position="101"/>
    </location>
</feature>
<dbReference type="PANTHER" id="PTHR13285:SF23">
    <property type="entry name" value="TEICHOIC ACID D-ALANYLTRANSFERASE"/>
    <property type="match status" value="1"/>
</dbReference>
<evidence type="ECO:0000256" key="1">
    <source>
        <dbReference type="ARBA" id="ARBA00004651"/>
    </source>
</evidence>
<feature type="transmembrane region" description="Helical" evidence="14">
    <location>
        <begin position="534"/>
        <end position="552"/>
    </location>
</feature>
<dbReference type="PANTHER" id="PTHR13285">
    <property type="entry name" value="ACYLTRANSFERASE"/>
    <property type="match status" value="1"/>
</dbReference>
<dbReference type="PIRSF" id="PIRSF500217">
    <property type="entry name" value="AlgI"/>
    <property type="match status" value="1"/>
</dbReference>
<evidence type="ECO:0000256" key="13">
    <source>
        <dbReference type="PIRNR" id="PIRNR016636"/>
    </source>
</evidence>
<keyword evidence="7 14" id="KW-0812">Transmembrane</keyword>
<feature type="transmembrane region" description="Helical" evidence="14">
    <location>
        <begin position="53"/>
        <end position="70"/>
    </location>
</feature>
<feature type="transmembrane region" description="Helical" evidence="14">
    <location>
        <begin position="330"/>
        <end position="351"/>
    </location>
</feature>
<evidence type="ECO:0000256" key="14">
    <source>
        <dbReference type="SAM" id="Phobius"/>
    </source>
</evidence>
<feature type="transmembrane region" description="Helical" evidence="14">
    <location>
        <begin position="154"/>
        <end position="174"/>
    </location>
</feature>
<protein>
    <recommendedName>
        <fullName evidence="4">Probable alginate O-acetylase AlgI</fullName>
    </recommendedName>
    <alternativeName>
        <fullName evidence="12">Alginate biosynthesis protein AlgI</fullName>
    </alternativeName>
</protein>
<sequence length="563" mass="62371">MLFNSYSFIFLFLPAICLGYLLLGRLQSRPVSLGWIVLCSILFYGIWNPYNLAVILPSIAINYGLALLIRRSNARGEAGQRTASTLLTLGVLFNLGFLGYFKYKNFFLDSLNLALGTQFELVAVILPLGISFITFQKIAFLLDVRSETVKDFDLYDFLVFVFFFPQLIAGPIVHYREMMPQFDQLNYRFSGRDVAVGLSLFAIGLFKKVVLADGVAVHVGPAFSAAEQGQQLDFFAAWMGALAYTFQIYFDFSGYSDMAIGLARLFGIRLPVNFNSPLKASSIIDFWARWHITLTRFLTAYIYTPVVMALTRRRMQAGKPVLGRGPAHPAAFLALTVFPTVLTMFVSGFWHGAGFTFLIWGLLHGVYLCINHGWRQWRPKWDKQHYERVMKPLGFVLTLLAVVLGMVWFRARNVGGALEMMRAMSGAGGATLPDAIMTRLGSLADLLQHIGIHGSLSSGTEFAACSAWLLLLFLIATLAPNSLELLRHFEPALHYVPPKPPKAPKAAGAGSVDAAAPAAPAAAPARPLPALQFTLPWALLIAAFFVLGAFGLNRVSEFLYWQF</sequence>
<feature type="transmembrane region" description="Helical" evidence="14">
    <location>
        <begin position="6"/>
        <end position="23"/>
    </location>
</feature>
<evidence type="ECO:0000256" key="5">
    <source>
        <dbReference type="ARBA" id="ARBA00022475"/>
    </source>
</evidence>
<dbReference type="PIRSF" id="PIRSF016636">
    <property type="entry name" value="AlgI_DltB"/>
    <property type="match status" value="1"/>
</dbReference>
<dbReference type="GO" id="GO:0016746">
    <property type="term" value="F:acyltransferase activity"/>
    <property type="evidence" value="ECO:0007669"/>
    <property type="project" value="UniProtKB-KW"/>
</dbReference>
<dbReference type="InterPro" id="IPR004299">
    <property type="entry name" value="MBOAT_fam"/>
</dbReference>
<organism evidence="15 16">
    <name type="scientific">Roseateles aquae</name>
    <dbReference type="NCBI Taxonomy" id="3077235"/>
    <lineage>
        <taxon>Bacteria</taxon>
        <taxon>Pseudomonadati</taxon>
        <taxon>Pseudomonadota</taxon>
        <taxon>Betaproteobacteria</taxon>
        <taxon>Burkholderiales</taxon>
        <taxon>Sphaerotilaceae</taxon>
        <taxon>Roseateles</taxon>
    </lineage>
</organism>
<feature type="transmembrane region" description="Helical" evidence="14">
    <location>
        <begin position="357"/>
        <end position="374"/>
    </location>
</feature>
<evidence type="ECO:0000313" key="16">
    <source>
        <dbReference type="Proteomes" id="UP001246372"/>
    </source>
</evidence>